<accession>A0ABW4A012</accession>
<evidence type="ECO:0000313" key="2">
    <source>
        <dbReference type="Proteomes" id="UP001597178"/>
    </source>
</evidence>
<dbReference type="EMBL" id="JBHTNH010000056">
    <property type="protein sequence ID" value="MFD1363362.1"/>
    <property type="molecule type" value="Genomic_DNA"/>
</dbReference>
<protein>
    <submittedName>
        <fullName evidence="1">Uncharacterized protein</fullName>
    </submittedName>
</protein>
<comment type="caution">
    <text evidence="1">The sequence shown here is derived from an EMBL/GenBank/DDBJ whole genome shotgun (WGS) entry which is preliminary data.</text>
</comment>
<proteinExistence type="predicted"/>
<name>A0ABW4A012_9BACI</name>
<dbReference type="Proteomes" id="UP001597178">
    <property type="component" value="Unassembled WGS sequence"/>
</dbReference>
<organism evidence="1 2">
    <name type="scientific">Lentibacillus salinarum</name>
    <dbReference type="NCBI Taxonomy" id="446820"/>
    <lineage>
        <taxon>Bacteria</taxon>
        <taxon>Bacillati</taxon>
        <taxon>Bacillota</taxon>
        <taxon>Bacilli</taxon>
        <taxon>Bacillales</taxon>
        <taxon>Bacillaceae</taxon>
        <taxon>Lentibacillus</taxon>
    </lineage>
</organism>
<gene>
    <name evidence="1" type="ORF">ACFQ4A_17275</name>
</gene>
<keyword evidence="2" id="KW-1185">Reference proteome</keyword>
<sequence>MTGIKIDGLTVININRRIGNIDRRSTNINRKSANIKRRASISTGERQHRPESVNINRRIGIIDRRSANINRRSANINRSAPTSTGARGIYSFKQCERLMEMFHKPFVIPVEKQDLR</sequence>
<reference evidence="2" key="1">
    <citation type="journal article" date="2019" name="Int. J. Syst. Evol. Microbiol.">
        <title>The Global Catalogue of Microorganisms (GCM) 10K type strain sequencing project: providing services to taxonomists for standard genome sequencing and annotation.</title>
        <authorList>
            <consortium name="The Broad Institute Genomics Platform"/>
            <consortium name="The Broad Institute Genome Sequencing Center for Infectious Disease"/>
            <person name="Wu L."/>
            <person name="Ma J."/>
        </authorList>
    </citation>
    <scope>NUCLEOTIDE SEQUENCE [LARGE SCALE GENOMIC DNA]</scope>
    <source>
        <strain evidence="2">CCUG 54822</strain>
    </source>
</reference>
<evidence type="ECO:0000313" key="1">
    <source>
        <dbReference type="EMBL" id="MFD1363362.1"/>
    </source>
</evidence>